<dbReference type="GO" id="GO:0043025">
    <property type="term" value="C:neuronal cell body"/>
    <property type="evidence" value="ECO:0000318"/>
    <property type="project" value="GO_Central"/>
</dbReference>
<reference evidence="7 9" key="9">
    <citation type="journal article" date="2015" name="G3 (Bethesda)">
        <title>Gene Model Annotations for Drosophila melanogaster: Impact of High-Throughput Data.</title>
        <authorList>
            <consortium name="FlyBase Consortium"/>
            <person name="Matthews B.B."/>
            <person name="Dos Santos G."/>
            <person name="Crosby M.A."/>
            <person name="Emmert D.B."/>
            <person name="St Pierre S.E."/>
            <person name="Gramates L.S."/>
            <person name="Zhou P."/>
            <person name="Schroeder A.J."/>
            <person name="Falls K."/>
            <person name="Strelets V."/>
            <person name="Russo S.M."/>
            <person name="Gelbart W.M."/>
            <person name="null"/>
        </authorList>
    </citation>
    <scope>NUCLEOTIDE SEQUENCE [LARGE SCALE GENOMIC DNA]</scope>
    <source>
        <strain evidence="9">Berkeley</strain>
    </source>
</reference>
<organism evidence="7 9">
    <name type="scientific">Drosophila melanogaster</name>
    <name type="common">Fruit fly</name>
    <dbReference type="NCBI Taxonomy" id="7227"/>
    <lineage>
        <taxon>Eukaryota</taxon>
        <taxon>Metazoa</taxon>
        <taxon>Ecdysozoa</taxon>
        <taxon>Arthropoda</taxon>
        <taxon>Hexapoda</taxon>
        <taxon>Insecta</taxon>
        <taxon>Pterygota</taxon>
        <taxon>Neoptera</taxon>
        <taxon>Endopterygota</taxon>
        <taxon>Diptera</taxon>
        <taxon>Brachycera</taxon>
        <taxon>Muscomorpha</taxon>
        <taxon>Ephydroidea</taxon>
        <taxon>Drosophilidae</taxon>
        <taxon>Drosophila</taxon>
        <taxon>Sophophora</taxon>
    </lineage>
</organism>
<dbReference type="KEGG" id="dme:Dmel_CG30191"/>
<keyword evidence="6" id="KW-0807">Transducer</keyword>
<dbReference type="UCSC" id="CG30191-RA">
    <property type="organism name" value="d. melanogaster"/>
</dbReference>
<comment type="caution">
    <text evidence="6">Lacks conserved residue(s) required for the propagation of feature annotation.</text>
</comment>
<dbReference type="EMBL" id="AE013599">
    <property type="protein sequence ID" value="AAM68235.1"/>
    <property type="molecule type" value="Genomic_DNA"/>
</dbReference>
<dbReference type="GO" id="GO:0034220">
    <property type="term" value="P:monoatomic ion transmembrane transport"/>
    <property type="evidence" value="ECO:0000250"/>
    <property type="project" value="FlyBase"/>
</dbReference>
<dbReference type="CTD" id="117484"/>
<dbReference type="BioGRID-ORCS" id="117484">
    <property type="hits" value="0 hits in 1 CRISPR screen"/>
</dbReference>
<comment type="similarity">
    <text evidence="6">Belongs to the insect chemoreceptor superfamily. Gustatory receptor (GR) family.</text>
</comment>
<dbReference type="PhylomeDB" id="Q8MLS6"/>
<keyword evidence="6 7" id="KW-0675">Receptor</keyword>
<name>Q8MLS6_DROME</name>
<reference evidence="7 9" key="5">
    <citation type="journal article" date="2002" name="Genome Biol.">
        <title>Heterochromatic sequences in a Drosophila whole-genome shotgun assembly.</title>
        <authorList>
            <person name="Hoskins R.A."/>
            <person name="Smith C.D."/>
            <person name="Carlson J.W."/>
            <person name="Carvalho A.B."/>
            <person name="Halpern A."/>
            <person name="Kaminker J.S."/>
            <person name="Kennedy C."/>
            <person name="Mungall C.J."/>
            <person name="Sullivan B.A."/>
            <person name="Sutton G.G."/>
            <person name="Yasuhara J.C."/>
            <person name="Wakimoto B.T."/>
            <person name="Myers E.W."/>
            <person name="Celniker S.E."/>
            <person name="Rubin G.M."/>
            <person name="Karpen G.H."/>
        </authorList>
    </citation>
    <scope>NUCLEOTIDE SEQUENCE [LARGE SCALE GENOMIC DNA]</scope>
    <source>
        <strain evidence="9">Berkeley</strain>
    </source>
</reference>
<dbReference type="GO" id="GO:0030424">
    <property type="term" value="C:axon"/>
    <property type="evidence" value="ECO:0000318"/>
    <property type="project" value="GO_Central"/>
</dbReference>
<reference evidence="7 9" key="2">
    <citation type="journal article" date="2002" name="Genome Biol.">
        <title>Finishing a whole-genome shotgun: release 3 of the Drosophila melanogaster euchromatic genome sequence.</title>
        <authorList>
            <person name="Celniker S.E."/>
            <person name="Wheeler D.A."/>
            <person name="Kronmiller B."/>
            <person name="Carlson J.W."/>
            <person name="Halpern A."/>
            <person name="Patel S."/>
            <person name="Adams M."/>
            <person name="Champe M."/>
            <person name="Dugan S.P."/>
            <person name="Frise E."/>
            <person name="Hodgson A."/>
            <person name="George R.A."/>
            <person name="Hoskins R.A."/>
            <person name="Laverty T."/>
            <person name="Muzny D.M."/>
            <person name="Nelson C.R."/>
            <person name="Pacleb J.M."/>
            <person name="Park S."/>
            <person name="Pfeiffer B.D."/>
            <person name="Richards S."/>
            <person name="Sodergren E.J."/>
            <person name="Svirskas R."/>
            <person name="Tabor P.E."/>
            <person name="Wan K."/>
            <person name="Stapleton M."/>
            <person name="Sutton G.G."/>
            <person name="Venter C."/>
            <person name="Weinstock G."/>
            <person name="Scherer S.E."/>
            <person name="Myers E.W."/>
            <person name="Gibbs R.A."/>
            <person name="Rubin G.M."/>
        </authorList>
    </citation>
    <scope>NUCLEOTIDE SEQUENCE [LARGE SCALE GENOMIC DNA]</scope>
    <source>
        <strain evidence="9">Berkeley</strain>
    </source>
</reference>
<dbReference type="OrthoDB" id="8043605at2759"/>
<dbReference type="GO" id="GO:0007165">
    <property type="term" value="P:signal transduction"/>
    <property type="evidence" value="ECO:0007669"/>
    <property type="project" value="UniProtKB-KW"/>
</dbReference>
<dbReference type="GO" id="GO:0030425">
    <property type="term" value="C:dendrite"/>
    <property type="evidence" value="ECO:0000318"/>
    <property type="project" value="GO_Central"/>
</dbReference>
<dbReference type="AGR" id="FB:FBgn0045482"/>
<dbReference type="Proteomes" id="UP000000803">
    <property type="component" value="Chromosome 2R"/>
</dbReference>
<evidence type="ECO:0000313" key="8">
    <source>
        <dbReference type="FlyBase" id="FBgn0045482"/>
    </source>
</evidence>
<dbReference type="InParanoid" id="Q8MLS6"/>
<reference evidence="7 9" key="3">
    <citation type="journal article" date="2002" name="Genome Biol.">
        <title>Annotation of the Drosophila melanogaster euchromatic genome: a systematic review.</title>
        <authorList>
            <person name="Misra S."/>
            <person name="Crosby M.A."/>
            <person name="Mungall C.J."/>
            <person name="Matthews B.B."/>
            <person name="Campbell K.S."/>
            <person name="Hradecky P."/>
            <person name="Huang Y."/>
            <person name="Kaminker J.S."/>
            <person name="Millburn G.H."/>
            <person name="Prochnik S.E."/>
            <person name="Smith C.D."/>
            <person name="Tupy J.L."/>
            <person name="Whitfied E.J."/>
            <person name="Bayraktaroglu L."/>
            <person name="Berman B.P."/>
            <person name="Bettencourt B.R."/>
            <person name="Celniker S.E."/>
            <person name="de Grey A.D."/>
            <person name="Drysdale R.A."/>
            <person name="Harris N.L."/>
            <person name="Richter J."/>
            <person name="Russo S."/>
            <person name="Schroeder A.J."/>
            <person name="Shu S.Q."/>
            <person name="Stapleton M."/>
            <person name="Yamada C."/>
            <person name="Ashburner M."/>
            <person name="Gelbart W.M."/>
            <person name="Rubin G.M."/>
            <person name="Lewis S.E."/>
        </authorList>
    </citation>
    <scope>GENOME REANNOTATION</scope>
    <source>
        <strain evidence="9">Berkeley</strain>
    </source>
</reference>
<dbReference type="FlyBase" id="FBgn0045482">
    <property type="gene designation" value="Gr59b"/>
</dbReference>
<dbReference type="Pfam" id="PF08395">
    <property type="entry name" value="7tm_7"/>
    <property type="match status" value="1"/>
</dbReference>
<evidence type="ECO:0000256" key="1">
    <source>
        <dbReference type="ARBA" id="ARBA00004651"/>
    </source>
</evidence>
<reference evidence="7 9" key="8">
    <citation type="journal article" date="2007" name="Science">
        <title>Sequence finishing and mapping of Drosophila melanogaster heterochromatin.</title>
        <authorList>
            <person name="Hoskins R.A."/>
            <person name="Carlson J.W."/>
            <person name="Kennedy C."/>
            <person name="Acevedo D."/>
            <person name="Evans-Holm M."/>
            <person name="Frise E."/>
            <person name="Wan K.H."/>
            <person name="Park S."/>
            <person name="Mendez-Lago M."/>
            <person name="Rossi F."/>
            <person name="Villasante A."/>
            <person name="Dimitri P."/>
            <person name="Karpen G.H."/>
            <person name="Celniker S.E."/>
        </authorList>
    </citation>
    <scope>NUCLEOTIDE SEQUENCE [LARGE SCALE GENOMIC DNA]</scope>
    <source>
        <strain evidence="9">Berkeley</strain>
    </source>
</reference>
<feature type="transmembrane region" description="Helical" evidence="6">
    <location>
        <begin position="69"/>
        <end position="90"/>
    </location>
</feature>
<gene>
    <name evidence="7 8" type="primary">Gr59b</name>
    <name evidence="7" type="synonym">CG13537</name>
    <name evidence="7" type="synonym">Dmel\CG30191</name>
    <name evidence="7" type="synonym">GR59b</name>
    <name evidence="7" type="synonym">GR59C.2</name>
    <name evidence="7" type="synonym">Gr59C1</name>
    <name evidence="7" type="synonym">Gr59D3</name>
    <name evidence="7 8" type="ORF">CG30191</name>
    <name evidence="7" type="ORF">Dmel_CG30191</name>
</gene>
<dbReference type="SMR" id="Q8MLS6"/>
<reference evidence="7 9" key="4">
    <citation type="journal article" date="2002" name="Genome Biol.">
        <title>The transposable elements of the Drosophila melanogaster euchromatin: a genomics perspective.</title>
        <authorList>
            <person name="Kaminker J.S."/>
            <person name="Bergman C.M."/>
            <person name="Kronmiller B."/>
            <person name="Carlson J."/>
            <person name="Svirskas R."/>
            <person name="Patel S."/>
            <person name="Frise E."/>
            <person name="Wheeler D.A."/>
            <person name="Lewis S.E."/>
            <person name="Rubin G.M."/>
            <person name="Ashburner M."/>
            <person name="Celniker S.E."/>
        </authorList>
    </citation>
    <scope>NUCLEOTIDE SEQUENCE [LARGE SCALE GENOMIC DNA]</scope>
    <source>
        <strain evidence="9">Berkeley</strain>
    </source>
</reference>
<dbReference type="eggNOG" id="ENOG502TBUU">
    <property type="taxonomic scope" value="Eukaryota"/>
</dbReference>
<keyword evidence="3 6" id="KW-0812">Transmembrane</keyword>
<dbReference type="OMA" id="RETWLTR"/>
<dbReference type="InterPro" id="IPR013604">
    <property type="entry name" value="7TM_chemorcpt"/>
</dbReference>
<comment type="subcellular location">
    <subcellularLocation>
        <location evidence="1 6">Cell membrane</location>
        <topology evidence="1 6">Multi-pass membrane protein</topology>
    </subcellularLocation>
</comment>
<evidence type="ECO:0000313" key="9">
    <source>
        <dbReference type="Proteomes" id="UP000000803"/>
    </source>
</evidence>
<dbReference type="PaxDb" id="7227-FBpp0071875"/>
<evidence type="ECO:0000256" key="2">
    <source>
        <dbReference type="ARBA" id="ARBA00022475"/>
    </source>
</evidence>
<evidence type="ECO:0000256" key="3">
    <source>
        <dbReference type="ARBA" id="ARBA00022692"/>
    </source>
</evidence>
<evidence type="ECO:0000256" key="6">
    <source>
        <dbReference type="RuleBase" id="RU363108"/>
    </source>
</evidence>
<accession>Q8MLS6</accession>
<evidence type="ECO:0000256" key="5">
    <source>
        <dbReference type="ARBA" id="ARBA00023136"/>
    </source>
</evidence>
<feature type="transmembrane region" description="Helical" evidence="6">
    <location>
        <begin position="342"/>
        <end position="363"/>
    </location>
</feature>
<dbReference type="GO" id="GO:0005886">
    <property type="term" value="C:plasma membrane"/>
    <property type="evidence" value="ECO:0000250"/>
    <property type="project" value="FlyBase"/>
</dbReference>
<comment type="function">
    <text evidence="6">Gustatory receptor which mediates acceptance or avoidance behavior, depending on its substrates.</text>
</comment>
<reference evidence="7 9" key="1">
    <citation type="journal article" date="2000" name="Science">
        <title>The genome sequence of Drosophila melanogaster.</title>
        <authorList>
            <person name="Adams M.D."/>
            <person name="Celniker S.E."/>
            <person name="Holt R.A."/>
            <person name="Evans C.A."/>
            <person name="Gocayne J.D."/>
            <person name="Amanatides P.G."/>
            <person name="Scherer S.E."/>
            <person name="Li P.W."/>
            <person name="Hoskins R.A."/>
            <person name="Galle R.F."/>
            <person name="George R.A."/>
            <person name="Lewis S.E."/>
            <person name="Richards S."/>
            <person name="Ashburner M."/>
            <person name="Henderson S.N."/>
            <person name="Sutton G.G."/>
            <person name="Wortman J.R."/>
            <person name="Yandell M.D."/>
            <person name="Zhang Q."/>
            <person name="Chen L.X."/>
            <person name="Brandon R.C."/>
            <person name="Rogers Y.H."/>
            <person name="Blazej R.G."/>
            <person name="Champe M."/>
            <person name="Pfeiffer B.D."/>
            <person name="Wan K.H."/>
            <person name="Doyle C."/>
            <person name="Baxter E.G."/>
            <person name="Helt G."/>
            <person name="Nelson C.R."/>
            <person name="Gabor G.L."/>
            <person name="Abril J.F."/>
            <person name="Agbayani A."/>
            <person name="An H.J."/>
            <person name="Andrews-Pfannkoch C."/>
            <person name="Baldwin D."/>
            <person name="Ballew R.M."/>
            <person name="Basu A."/>
            <person name="Baxendale J."/>
            <person name="Bayraktaroglu L."/>
            <person name="Beasley E.M."/>
            <person name="Beeson K.Y."/>
            <person name="Benos P.V."/>
            <person name="Berman B.P."/>
            <person name="Bhandari D."/>
            <person name="Bolshakov S."/>
            <person name="Borkova D."/>
            <person name="Botchan M.R."/>
            <person name="Bouck J."/>
            <person name="Brokstein P."/>
            <person name="Brottier P."/>
            <person name="Burtis K.C."/>
            <person name="Busam D.A."/>
            <person name="Butler H."/>
            <person name="Cadieu E."/>
            <person name="Center A."/>
            <person name="Chandra I."/>
            <person name="Cherry J.M."/>
            <person name="Cawley S."/>
            <person name="Dahlke C."/>
            <person name="Davenport L.B."/>
            <person name="Davies P."/>
            <person name="de Pablos B."/>
            <person name="Delcher A."/>
            <person name="Deng Z."/>
            <person name="Mays A.D."/>
            <person name="Dew I."/>
            <person name="Dietz S.M."/>
            <person name="Dodson K."/>
            <person name="Doup L.E."/>
            <person name="Downes M."/>
            <person name="Dugan-Rocha S."/>
            <person name="Dunkov B.C."/>
            <person name="Dunn P."/>
            <person name="Durbin K.J."/>
            <person name="Evangelista C.C."/>
            <person name="Ferraz C."/>
            <person name="Ferriera S."/>
            <person name="Fleischmann W."/>
            <person name="Fosler C."/>
            <person name="Gabrielian A.E."/>
            <person name="Garg N.S."/>
            <person name="Gelbart W.M."/>
            <person name="Glasser K."/>
            <person name="Glodek A."/>
            <person name="Gong F."/>
            <person name="Gorrell J.H."/>
            <person name="Gu Z."/>
            <person name="Guan P."/>
            <person name="Harris M."/>
            <person name="Harris N.L."/>
            <person name="Harvey D."/>
            <person name="Heiman T.J."/>
            <person name="Hernandez J.R."/>
            <person name="Houck J."/>
            <person name="Hostin D."/>
            <person name="Houston K.A."/>
            <person name="Howland T.J."/>
            <person name="Wei M.H."/>
            <person name="Ibegwam C."/>
            <person name="Jalali M."/>
            <person name="Kalush F."/>
            <person name="Karpen G.H."/>
            <person name="Ke Z."/>
            <person name="Kennison J.A."/>
            <person name="Ketchum K.A."/>
            <person name="Kimmel B.E."/>
            <person name="Kodira C.D."/>
            <person name="Kraft C."/>
            <person name="Kravitz S."/>
            <person name="Kulp D."/>
            <person name="Lai Z."/>
            <person name="Lasko P."/>
            <person name="Lei Y."/>
            <person name="Levitsky A.A."/>
            <person name="Li J."/>
            <person name="Li Z."/>
            <person name="Liang Y."/>
            <person name="Lin X."/>
            <person name="Liu X."/>
            <person name="Mattei B."/>
            <person name="McIntosh T.C."/>
            <person name="McLeod M.P."/>
            <person name="McPherson D."/>
            <person name="Merkulov G."/>
            <person name="Milshina N.V."/>
            <person name="Mobarry C."/>
            <person name="Morris J."/>
            <person name="Moshrefi A."/>
            <person name="Mount S.M."/>
            <person name="Moy M."/>
            <person name="Murphy B."/>
            <person name="Murphy L."/>
            <person name="Muzny D.M."/>
            <person name="Nelson D.L."/>
            <person name="Nelson D.R."/>
            <person name="Nelson K.A."/>
            <person name="Nixon K."/>
            <person name="Nusskern D.R."/>
            <person name="Pacleb J.M."/>
            <person name="Palazzolo M."/>
            <person name="Pittman G.S."/>
            <person name="Pan S."/>
            <person name="Pollard J."/>
            <person name="Puri V."/>
            <person name="Reese M.G."/>
            <person name="Reinert K."/>
            <person name="Remington K."/>
            <person name="Saunders R.D."/>
            <person name="Scheeler F."/>
            <person name="Shen H."/>
            <person name="Shue B.C."/>
            <person name="Siden-Kiamos I."/>
            <person name="Simpson M."/>
            <person name="Skupski M.P."/>
            <person name="Smith T."/>
            <person name="Spier E."/>
            <person name="Spradling A.C."/>
            <person name="Stapleton M."/>
            <person name="Strong R."/>
            <person name="Sun E."/>
            <person name="Svirskas R."/>
            <person name="Tector C."/>
            <person name="Turner R."/>
            <person name="Venter E."/>
            <person name="Wang A.H."/>
            <person name="Wang X."/>
            <person name="Wang Z.Y."/>
            <person name="Wassarman D.A."/>
            <person name="Weinstock G.M."/>
            <person name="Weissenbach J."/>
            <person name="Williams S.M."/>
            <person name="WoodageT"/>
            <person name="Worley K.C."/>
            <person name="Wu D."/>
            <person name="Yang S."/>
            <person name="Yao Q.A."/>
            <person name="Ye J."/>
            <person name="Yeh R.F."/>
            <person name="Zaveri J.S."/>
            <person name="Zhan M."/>
            <person name="Zhang G."/>
            <person name="Zhao Q."/>
            <person name="Zheng L."/>
            <person name="Zheng X.H."/>
            <person name="Zhong F.N."/>
            <person name="Zhong W."/>
            <person name="Zhou X."/>
            <person name="Zhu S."/>
            <person name="Zhu X."/>
            <person name="Smith H.O."/>
            <person name="Gibbs R.A."/>
            <person name="Myers E.W."/>
            <person name="Rubin G.M."/>
            <person name="Venter J.C."/>
        </authorList>
    </citation>
    <scope>NUCLEOTIDE SEQUENCE [LARGE SCALE GENOMIC DNA]</scope>
    <source>
        <strain evidence="9">Berkeley</strain>
    </source>
</reference>
<dbReference type="RefSeq" id="NP_523818.2">
    <property type="nucleotide sequence ID" value="NM_079094.3"/>
</dbReference>
<sequence>MVYWMIKLYFRYSLAIGITSQQFSNRKFFSTLFSRTYALIANIVTLIMLPIVMWQVQLVFQQKKTFPKLILITNNVREAVSFLVILYTVLSRGFRDTAFKEMQPLLLTLFREEKRCGFKGIGGVRRSLRILLFVKFFTLSWLCVTDVLFLLYSTDALIWVNVLRFFFKCNTNNILEMVPMGYFLALWHIARGFDCVNRRLDQIVKSKSTRKHRELQHLWLLHACLTKTALNINKIYAPQMLASRFDNFVNGVIQAYWGAVFTFDLSTPFFWVVYGSVQYHVRCLDYYLIDNMCDVAVEYHDSAKHSWSEVRWTKEISSYVIYANSTKLQLWSCGLFQANRSMWFAMISSVLYYILVLLQFHLVMRK</sequence>
<keyword evidence="2 6" id="KW-1003">Cell membrane</keyword>
<reference evidence="7 9" key="11">
    <citation type="journal article" date="2015" name="Genome Res.">
        <title>The Release 6 reference sequence of the Drosophila melanogaster genome.</title>
        <authorList>
            <person name="Hoskins R.A."/>
            <person name="Carlson J.W."/>
            <person name="Wan K.H."/>
            <person name="Park S."/>
            <person name="Mendez I."/>
            <person name="Galle S.E."/>
            <person name="Booth B.W."/>
            <person name="Pfeiffer B.D."/>
            <person name="George R.A."/>
            <person name="Svirskas R."/>
            <person name="Krzywinski M."/>
            <person name="Schein J."/>
            <person name="Accardo M.C."/>
            <person name="Damia E."/>
            <person name="Messina G."/>
            <person name="Mendez-Lago M."/>
            <person name="de Pablos B."/>
            <person name="Demakova O.V."/>
            <person name="Andreyeva E.N."/>
            <person name="Boldyreva L.V."/>
            <person name="Marra M."/>
            <person name="Carvalho A.B."/>
            <person name="Dimitri P."/>
            <person name="Villasante A."/>
            <person name="Zhimulev I.F."/>
            <person name="Rubin G.M."/>
            <person name="Karpen G.H."/>
            <person name="Celniker S.E."/>
        </authorList>
    </citation>
    <scope>NUCLEOTIDE SEQUENCE [LARGE SCALE GENOMIC DNA]</scope>
    <source>
        <strain evidence="9">Berkeley</strain>
    </source>
</reference>
<dbReference type="GeneID" id="117484"/>
<evidence type="ECO:0000313" key="7">
    <source>
        <dbReference type="EMBL" id="AAM68235.1"/>
    </source>
</evidence>
<dbReference type="STRING" id="7227.FBpp0071875"/>
<evidence type="ECO:0000256" key="4">
    <source>
        <dbReference type="ARBA" id="ARBA00022989"/>
    </source>
</evidence>
<protein>
    <recommendedName>
        <fullName evidence="6">Gustatory receptor</fullName>
    </recommendedName>
</protein>
<dbReference type="FunCoup" id="Q8MLS6">
    <property type="interactions" value="18"/>
</dbReference>
<reference evidence="7 9" key="6">
    <citation type="journal article" date="2005" name="PLoS Comput. Biol.">
        <title>Combined evidence annotation of transposable elements in genome sequences.</title>
        <authorList>
            <person name="Quesneville H."/>
            <person name="Bergman C.M."/>
            <person name="Andrieu O."/>
            <person name="Autard D."/>
            <person name="Nouaud D."/>
            <person name="Ashburner M."/>
            <person name="Anxolabehere D."/>
        </authorList>
    </citation>
    <scope>NUCLEOTIDE SEQUENCE [LARGE SCALE GENOMIC DNA]</scope>
    <source>
        <strain evidence="9">Berkeley</strain>
    </source>
</reference>
<dbReference type="HOGENOM" id="CLU_043996_0_0_1"/>
<dbReference type="VEuPathDB" id="VectorBase:FBgn0045482"/>
<dbReference type="GO" id="GO:0015276">
    <property type="term" value="F:ligand-gated monoatomic ion channel activity"/>
    <property type="evidence" value="ECO:0000250"/>
    <property type="project" value="FlyBase"/>
</dbReference>
<keyword evidence="4 6" id="KW-1133">Transmembrane helix</keyword>
<reference evidence="7 9" key="7">
    <citation type="journal article" date="2007" name="Science">
        <title>The Release 5.1 annotation of Drosophila melanogaster heterochromatin.</title>
        <authorList>
            <person name="Smith C.D."/>
            <person name="Shu S."/>
            <person name="Mungall C.J."/>
            <person name="Karpen G.H."/>
        </authorList>
    </citation>
    <scope>NUCLEOTIDE SEQUENCE [LARGE SCALE GENOMIC DNA]</scope>
    <source>
        <strain evidence="9">Berkeley</strain>
    </source>
</reference>
<feature type="transmembrane region" description="Helical" evidence="6">
    <location>
        <begin position="130"/>
        <end position="152"/>
    </location>
</feature>
<proteinExistence type="inferred from homology"/>
<dbReference type="GO" id="GO:0008527">
    <property type="term" value="F:taste receptor activity"/>
    <property type="evidence" value="ECO:0000250"/>
    <property type="project" value="FlyBase"/>
</dbReference>
<keyword evidence="5 6" id="KW-0472">Membrane</keyword>
<dbReference type="AlphaFoldDB" id="Q8MLS6"/>
<reference evidence="7 9" key="10">
    <citation type="journal article" date="2015" name="G3 (Bethesda)">
        <title>Gene Model Annotations for Drosophila melanogaster: The Rule-Benders.</title>
        <authorList>
            <consortium name="FlyBase Consortium"/>
            <person name="Crosby M.A."/>
            <person name="Gramates L.S."/>
            <person name="Dos Santos G."/>
            <person name="Matthews B.B."/>
            <person name="St Pierre S.E."/>
            <person name="Zhou P."/>
            <person name="Schroeder A.J."/>
            <person name="Falls K."/>
            <person name="Emmert D.B."/>
            <person name="Russo S.M."/>
            <person name="Gelbart W.M."/>
            <person name="null"/>
        </authorList>
    </citation>
    <scope>NUCLEOTIDE SEQUENCE [LARGE SCALE GENOMIC DNA]</scope>
    <source>
        <strain evidence="9">Berkeley</strain>
    </source>
</reference>
<feature type="transmembrane region" description="Helical" evidence="6">
    <location>
        <begin position="36"/>
        <end position="57"/>
    </location>
</feature>
<keyword evidence="9" id="KW-1185">Reference proteome</keyword>